<reference evidence="3" key="1">
    <citation type="submission" date="2018-06" db="EMBL/GenBank/DDBJ databases">
        <authorList>
            <person name="Zhirakovskaya E."/>
        </authorList>
    </citation>
    <scope>NUCLEOTIDE SEQUENCE</scope>
</reference>
<dbReference type="PANTHER" id="PTHR43156:SF2">
    <property type="entry name" value="STAGE II SPORULATION PROTEIN E"/>
    <property type="match status" value="1"/>
</dbReference>
<dbReference type="SUPFAM" id="SSF81606">
    <property type="entry name" value="PP2C-like"/>
    <property type="match status" value="1"/>
</dbReference>
<dbReference type="Pfam" id="PF00072">
    <property type="entry name" value="Response_reg"/>
    <property type="match status" value="1"/>
</dbReference>
<dbReference type="InterPro" id="IPR036457">
    <property type="entry name" value="PPM-type-like_dom_sf"/>
</dbReference>
<protein>
    <submittedName>
        <fullName evidence="3">Serine phosphatase RsbU, regulator of sigma subunit</fullName>
    </submittedName>
</protein>
<evidence type="ECO:0000259" key="2">
    <source>
        <dbReference type="PROSITE" id="PS50110"/>
    </source>
</evidence>
<feature type="domain" description="Response regulatory" evidence="2">
    <location>
        <begin position="3"/>
        <end position="120"/>
    </location>
</feature>
<dbReference type="PANTHER" id="PTHR43156">
    <property type="entry name" value="STAGE II SPORULATION PROTEIN E-RELATED"/>
    <property type="match status" value="1"/>
</dbReference>
<dbReference type="InterPro" id="IPR001932">
    <property type="entry name" value="PPM-type_phosphatase-like_dom"/>
</dbReference>
<dbReference type="SMART" id="SM00448">
    <property type="entry name" value="REC"/>
    <property type="match status" value="1"/>
</dbReference>
<evidence type="ECO:0000313" key="3">
    <source>
        <dbReference type="EMBL" id="VAX18990.1"/>
    </source>
</evidence>
<dbReference type="GO" id="GO:0000160">
    <property type="term" value="P:phosphorelay signal transduction system"/>
    <property type="evidence" value="ECO:0007669"/>
    <property type="project" value="InterPro"/>
</dbReference>
<dbReference type="SUPFAM" id="SSF52172">
    <property type="entry name" value="CheY-like"/>
    <property type="match status" value="1"/>
</dbReference>
<dbReference type="InterPro" id="IPR011006">
    <property type="entry name" value="CheY-like_superfamily"/>
</dbReference>
<gene>
    <name evidence="3" type="ORF">MNBD_NITROSPINAE04-593</name>
</gene>
<accession>A0A3B1C7Y7</accession>
<name>A0A3B1C7Y7_9ZZZZ</name>
<dbReference type="Gene3D" id="3.60.40.10">
    <property type="entry name" value="PPM-type phosphatase domain"/>
    <property type="match status" value="1"/>
</dbReference>
<proteinExistence type="predicted"/>
<dbReference type="InterPro" id="IPR001789">
    <property type="entry name" value="Sig_transdc_resp-reg_receiver"/>
</dbReference>
<dbReference type="GO" id="GO:0016791">
    <property type="term" value="F:phosphatase activity"/>
    <property type="evidence" value="ECO:0007669"/>
    <property type="project" value="TreeGrafter"/>
</dbReference>
<evidence type="ECO:0000256" key="1">
    <source>
        <dbReference type="ARBA" id="ARBA00022801"/>
    </source>
</evidence>
<keyword evidence="1" id="KW-0378">Hydrolase</keyword>
<dbReference type="EMBL" id="UOGA01000142">
    <property type="protein sequence ID" value="VAX18990.1"/>
    <property type="molecule type" value="Genomic_DNA"/>
</dbReference>
<dbReference type="InterPro" id="IPR052016">
    <property type="entry name" value="Bact_Sigma-Reg"/>
</dbReference>
<dbReference type="SMART" id="SM00331">
    <property type="entry name" value="PP2C_SIG"/>
    <property type="match status" value="1"/>
</dbReference>
<dbReference type="AlphaFoldDB" id="A0A3B1C7Y7"/>
<sequence length="376" mass="41682">MAKILAVDDVEDNIFLLKMILESHGHQVYTALNGKEALELAEENPVDLILLDLMMPDMDGMEAASRLKSMEMTRHVPIILLTAKKKEVSDVVEALQSGADEYITKPFNETELMARVGSMLRMKTLYDQVASAHKMMEEDLSTAQCVQKTLLPVKFPYPDKIKVCAHYEATSSLGGDYYDVIDYGDGKVGALVADVSGHGASAALIMSMIKTIMISSIDGAATPAKLAHLLNKRIIGMIPEERYFTMFLAIVDLNERKLSYVRGGHPYPFLLRKQSKIVEKLDAEGDMIAMFGKITVNQSEIEVNPGDRLVAYSDGLIEAVDFNDKMYGINRLVKELESSFAMESNELLDHLVKSVNDFSGGRSNDDDVAVLIIEFL</sequence>
<organism evidence="3">
    <name type="scientific">hydrothermal vent metagenome</name>
    <dbReference type="NCBI Taxonomy" id="652676"/>
    <lineage>
        <taxon>unclassified sequences</taxon>
        <taxon>metagenomes</taxon>
        <taxon>ecological metagenomes</taxon>
    </lineage>
</organism>
<dbReference type="PROSITE" id="PS50110">
    <property type="entry name" value="RESPONSE_REGULATORY"/>
    <property type="match status" value="1"/>
</dbReference>
<dbReference type="Pfam" id="PF07228">
    <property type="entry name" value="SpoIIE"/>
    <property type="match status" value="1"/>
</dbReference>
<dbReference type="Gene3D" id="3.40.50.2300">
    <property type="match status" value="1"/>
</dbReference>